<evidence type="ECO:0000313" key="2">
    <source>
        <dbReference type="EMBL" id="KAK7473246.1"/>
    </source>
</evidence>
<name>A0ABR1K6T1_9AGAR</name>
<feature type="signal peptide" evidence="1">
    <location>
        <begin position="1"/>
        <end position="27"/>
    </location>
</feature>
<reference evidence="2 3" key="1">
    <citation type="submission" date="2024-01" db="EMBL/GenBank/DDBJ databases">
        <title>A draft genome for the cacao thread blight pathogen Marasmiellus scandens.</title>
        <authorList>
            <person name="Baruah I.K."/>
            <person name="Leung J."/>
            <person name="Bukari Y."/>
            <person name="Amoako-Attah I."/>
            <person name="Meinhardt L.W."/>
            <person name="Bailey B.A."/>
            <person name="Cohen S.P."/>
        </authorList>
    </citation>
    <scope>NUCLEOTIDE SEQUENCE [LARGE SCALE GENOMIC DNA]</scope>
    <source>
        <strain evidence="2 3">GH-19</strain>
    </source>
</reference>
<keyword evidence="3" id="KW-1185">Reference proteome</keyword>
<dbReference type="EMBL" id="JBANRG010000001">
    <property type="protein sequence ID" value="KAK7473246.1"/>
    <property type="molecule type" value="Genomic_DNA"/>
</dbReference>
<organism evidence="2 3">
    <name type="scientific">Marasmiellus scandens</name>
    <dbReference type="NCBI Taxonomy" id="2682957"/>
    <lineage>
        <taxon>Eukaryota</taxon>
        <taxon>Fungi</taxon>
        <taxon>Dikarya</taxon>
        <taxon>Basidiomycota</taxon>
        <taxon>Agaricomycotina</taxon>
        <taxon>Agaricomycetes</taxon>
        <taxon>Agaricomycetidae</taxon>
        <taxon>Agaricales</taxon>
        <taxon>Marasmiineae</taxon>
        <taxon>Omphalotaceae</taxon>
        <taxon>Marasmiellus</taxon>
    </lineage>
</organism>
<comment type="caution">
    <text evidence="2">The sequence shown here is derived from an EMBL/GenBank/DDBJ whole genome shotgun (WGS) entry which is preliminary data.</text>
</comment>
<accession>A0ABR1K6T1</accession>
<evidence type="ECO:0000313" key="3">
    <source>
        <dbReference type="Proteomes" id="UP001498398"/>
    </source>
</evidence>
<gene>
    <name evidence="2" type="ORF">VKT23_001344</name>
</gene>
<sequence length="375" mass="41208">MVLFVTMLWTPLFAFISFLLRRPYSTSISTIDCLQQPNAKSLETVVDCLDKYTVPAEYYNEESYTLSQPNPTELATFTDLVLSLLYVDGNCTSLDVPDPLSQHFRISLLSEDEAKNQSFCVLHEHTSQNDAYVKGWGFMAVPASRTSGTDLNVHFSAPHPAYDLDTPQQAAALFARARGRSLLITGRSRLALRNSTSCVHPSSNKTTYYVTDPVHDNNEPFHVASKAIYEWQQSQGGCPSASCAFIQMHGKGASTCSTDQMFLSSGLARSASSVAWYTDDVNRPIKRLKANLEQVFPSWNTSMPSDSPCSLTATENIFGRYINGIDASDICTTGSNATFATGEFIHIEQAAVSRAASSYEGWVQALKNTFGTVEA</sequence>
<evidence type="ECO:0000256" key="1">
    <source>
        <dbReference type="SAM" id="SignalP"/>
    </source>
</evidence>
<proteinExistence type="predicted"/>
<protein>
    <submittedName>
        <fullName evidence="2">Uncharacterized protein</fullName>
    </submittedName>
</protein>
<keyword evidence="1" id="KW-0732">Signal</keyword>
<feature type="chain" id="PRO_5045476761" evidence="1">
    <location>
        <begin position="28"/>
        <end position="375"/>
    </location>
</feature>
<dbReference type="Proteomes" id="UP001498398">
    <property type="component" value="Unassembled WGS sequence"/>
</dbReference>